<evidence type="ECO:0000256" key="3">
    <source>
        <dbReference type="ARBA" id="ARBA00023001"/>
    </source>
</evidence>
<feature type="domain" description="Glycoside hydrolase family 5" evidence="8">
    <location>
        <begin position="79"/>
        <end position="376"/>
    </location>
</feature>
<evidence type="ECO:0000313" key="9">
    <source>
        <dbReference type="EMBL" id="OFW55915.1"/>
    </source>
</evidence>
<dbReference type="EMBL" id="MELK01000050">
    <property type="protein sequence ID" value="OFW55915.1"/>
    <property type="molecule type" value="Genomic_DNA"/>
</dbReference>
<reference evidence="9 10" key="1">
    <citation type="journal article" date="2016" name="Nat. Commun.">
        <title>Thousands of microbial genomes shed light on interconnected biogeochemical processes in an aquifer system.</title>
        <authorList>
            <person name="Anantharaman K."/>
            <person name="Brown C.T."/>
            <person name="Hug L.A."/>
            <person name="Sharon I."/>
            <person name="Castelle C.J."/>
            <person name="Probst A.J."/>
            <person name="Thomas B.C."/>
            <person name="Singh A."/>
            <person name="Wilkins M.J."/>
            <person name="Karaoz U."/>
            <person name="Brodie E.L."/>
            <person name="Williams K.H."/>
            <person name="Hubbard S.S."/>
            <person name="Banfield J.F."/>
        </authorList>
    </citation>
    <scope>NUCLEOTIDE SEQUENCE [LARGE SCALE GENOMIC DNA]</scope>
</reference>
<comment type="similarity">
    <text evidence="1 7">Belongs to the glycosyl hydrolase 5 (cellulase A) family.</text>
</comment>
<dbReference type="Gene3D" id="3.20.20.80">
    <property type="entry name" value="Glycosidases"/>
    <property type="match status" value="1"/>
</dbReference>
<dbReference type="GO" id="GO:0005576">
    <property type="term" value="C:extracellular region"/>
    <property type="evidence" value="ECO:0007669"/>
    <property type="project" value="TreeGrafter"/>
</dbReference>
<accession>A0A1F2WGB6</accession>
<sequence>MLHSRGLRLLFVLACLFALISSPGVFLIYGQAGVSYPEQQGDDWELWTSGTVLRGANVYQRLVYPEIDGTDFMGPGPLGPPYTQADMDALAAAGANWVQLSHPGLFPEKPPYVVNNDVQDSLDRLLNMVDLAGMKATIAFRTGPGRSDFTFYWDGAGDWFDPSYLNDNVWVEEAAQDAWVDMWRYTANRYRDHPAVVGYELMVEPNSNDRLLDIWDQEEFYSRYGGTLYDWNQFFPRITSAVREVDAITPILVGGNGYSHAGWLPYIEPSGDDRTVYIVHQYDPMDYTHQDWNQLRFSYPGVFDADDNGSIETVDKEWLDRLLDPIDAFKQEHGVPVAISEYGIKRWVPNAAAFIDDELSLFEKRGLNYAVWIWDPEWRPWNDQNDDFSLHNGPDPENHGYVQNQVMSVSSRYWWFNWGGDIVTDLYFAEGTTRSGFTEYLLMLNNSAAKANVRVTYRFSDGTSVVQHVMAEGKSQTTIFVNSYVGEGKDFSCQLEADQTVTGDRAIYFNYQPYSALLEDM</sequence>
<keyword evidence="2 7" id="KW-0378">Hydrolase</keyword>
<dbReference type="InterPro" id="IPR017853">
    <property type="entry name" value="GH"/>
</dbReference>
<dbReference type="SUPFAM" id="SSF51445">
    <property type="entry name" value="(Trans)glycosidases"/>
    <property type="match status" value="1"/>
</dbReference>
<dbReference type="GO" id="GO:0030245">
    <property type="term" value="P:cellulose catabolic process"/>
    <property type="evidence" value="ECO:0007669"/>
    <property type="project" value="UniProtKB-KW"/>
</dbReference>
<dbReference type="STRING" id="1797197.A2Y75_04095"/>
<keyword evidence="3" id="KW-0136">Cellulose degradation</keyword>
<keyword evidence="5 7" id="KW-0326">Glycosidase</keyword>
<dbReference type="PANTHER" id="PTHR31297">
    <property type="entry name" value="GLUCAN ENDO-1,6-BETA-GLUCOSIDASE B"/>
    <property type="match status" value="1"/>
</dbReference>
<dbReference type="InterPro" id="IPR036698">
    <property type="entry name" value="TM1070-like_sf"/>
</dbReference>
<dbReference type="InterPro" id="IPR001547">
    <property type="entry name" value="Glyco_hydro_5"/>
</dbReference>
<dbReference type="PANTHER" id="PTHR31297:SF41">
    <property type="entry name" value="ENDOGLUCANASE, PUTATIVE (AFU_ORTHOLOGUE AFUA_5G01830)-RELATED"/>
    <property type="match status" value="1"/>
</dbReference>
<gene>
    <name evidence="9" type="ORF">A2Y75_04095</name>
</gene>
<evidence type="ECO:0000256" key="7">
    <source>
        <dbReference type="RuleBase" id="RU361153"/>
    </source>
</evidence>
<evidence type="ECO:0000259" key="8">
    <source>
        <dbReference type="Pfam" id="PF00150"/>
    </source>
</evidence>
<dbReference type="GO" id="GO:0009986">
    <property type="term" value="C:cell surface"/>
    <property type="evidence" value="ECO:0007669"/>
    <property type="project" value="TreeGrafter"/>
</dbReference>
<dbReference type="AlphaFoldDB" id="A0A1F2WGB6"/>
<proteinExistence type="inferred from homology"/>
<dbReference type="GO" id="GO:0008422">
    <property type="term" value="F:beta-glucosidase activity"/>
    <property type="evidence" value="ECO:0007669"/>
    <property type="project" value="TreeGrafter"/>
</dbReference>
<name>A0A1F2WGB6_9ACTN</name>
<dbReference type="Gene3D" id="2.60.290.11">
    <property type="entry name" value="TM1070-like"/>
    <property type="match status" value="1"/>
</dbReference>
<keyword evidence="6" id="KW-0624">Polysaccharide degradation</keyword>
<evidence type="ECO:0000256" key="1">
    <source>
        <dbReference type="ARBA" id="ARBA00005641"/>
    </source>
</evidence>
<dbReference type="InterPro" id="IPR050386">
    <property type="entry name" value="Glycosyl_hydrolase_5"/>
</dbReference>
<dbReference type="Pfam" id="PF00150">
    <property type="entry name" value="Cellulase"/>
    <property type="match status" value="1"/>
</dbReference>
<organism evidence="9 10">
    <name type="scientific">Candidatus Solincola sediminis</name>
    <dbReference type="NCBI Taxonomy" id="1797199"/>
    <lineage>
        <taxon>Bacteria</taxon>
        <taxon>Bacillati</taxon>
        <taxon>Actinomycetota</taxon>
        <taxon>Candidatus Geothermincolia</taxon>
        <taxon>Candidatus Geothermincolales</taxon>
        <taxon>Candidatus Geothermincolaceae</taxon>
        <taxon>Candidatus Solincola</taxon>
    </lineage>
</organism>
<evidence type="ECO:0000256" key="6">
    <source>
        <dbReference type="ARBA" id="ARBA00023326"/>
    </source>
</evidence>
<evidence type="ECO:0000313" key="10">
    <source>
        <dbReference type="Proteomes" id="UP000177876"/>
    </source>
</evidence>
<dbReference type="Proteomes" id="UP000177876">
    <property type="component" value="Unassembled WGS sequence"/>
</dbReference>
<evidence type="ECO:0000256" key="4">
    <source>
        <dbReference type="ARBA" id="ARBA00023277"/>
    </source>
</evidence>
<evidence type="ECO:0000256" key="2">
    <source>
        <dbReference type="ARBA" id="ARBA00022801"/>
    </source>
</evidence>
<evidence type="ECO:0000256" key="5">
    <source>
        <dbReference type="ARBA" id="ARBA00023295"/>
    </source>
</evidence>
<comment type="caution">
    <text evidence="9">The sequence shown here is derived from an EMBL/GenBank/DDBJ whole genome shotgun (WGS) entry which is preliminary data.</text>
</comment>
<protein>
    <recommendedName>
        <fullName evidence="8">Glycoside hydrolase family 5 domain-containing protein</fullName>
    </recommendedName>
</protein>
<keyword evidence="4" id="KW-0119">Carbohydrate metabolism</keyword>